<evidence type="ECO:0000256" key="3">
    <source>
        <dbReference type="ARBA" id="ARBA00022840"/>
    </source>
</evidence>
<dbReference type="AlphaFoldDB" id="A0A0W8FEL4"/>
<gene>
    <name evidence="5" type="ORF">ASZ90_010956</name>
</gene>
<dbReference type="GO" id="GO:0005886">
    <property type="term" value="C:plasma membrane"/>
    <property type="evidence" value="ECO:0007669"/>
    <property type="project" value="TreeGrafter"/>
</dbReference>
<organism evidence="5">
    <name type="scientific">hydrocarbon metagenome</name>
    <dbReference type="NCBI Taxonomy" id="938273"/>
    <lineage>
        <taxon>unclassified sequences</taxon>
        <taxon>metagenomes</taxon>
        <taxon>ecological metagenomes</taxon>
    </lineage>
</organism>
<evidence type="ECO:0000259" key="4">
    <source>
        <dbReference type="PROSITE" id="PS50893"/>
    </source>
</evidence>
<dbReference type="InterPro" id="IPR003593">
    <property type="entry name" value="AAA+_ATPase"/>
</dbReference>
<dbReference type="PROSITE" id="PS00211">
    <property type="entry name" value="ABC_TRANSPORTER_1"/>
    <property type="match status" value="1"/>
</dbReference>
<dbReference type="InterPro" id="IPR027417">
    <property type="entry name" value="P-loop_NTPase"/>
</dbReference>
<dbReference type="GO" id="GO:0016887">
    <property type="term" value="F:ATP hydrolysis activity"/>
    <property type="evidence" value="ECO:0007669"/>
    <property type="project" value="InterPro"/>
</dbReference>
<proteinExistence type="predicted"/>
<dbReference type="PROSITE" id="PS50893">
    <property type="entry name" value="ABC_TRANSPORTER_2"/>
    <property type="match status" value="1"/>
</dbReference>
<name>A0A0W8FEL4_9ZZZZ</name>
<protein>
    <submittedName>
        <fullName evidence="5">Abc transporter, atp-binding protein</fullName>
    </submittedName>
</protein>
<dbReference type="EMBL" id="LNQE01001301">
    <property type="protein sequence ID" value="KUG19333.1"/>
    <property type="molecule type" value="Genomic_DNA"/>
</dbReference>
<dbReference type="SUPFAM" id="SSF52540">
    <property type="entry name" value="P-loop containing nucleoside triphosphate hydrolases"/>
    <property type="match status" value="1"/>
</dbReference>
<dbReference type="InterPro" id="IPR017911">
    <property type="entry name" value="MacB-like_ATP-bd"/>
</dbReference>
<dbReference type="InterPro" id="IPR003439">
    <property type="entry name" value="ABC_transporter-like_ATP-bd"/>
</dbReference>
<dbReference type="FunFam" id="3.40.50.300:FF:000032">
    <property type="entry name" value="Export ABC transporter ATP-binding protein"/>
    <property type="match status" value="1"/>
</dbReference>
<dbReference type="Gene3D" id="3.40.50.300">
    <property type="entry name" value="P-loop containing nucleotide triphosphate hydrolases"/>
    <property type="match status" value="1"/>
</dbReference>
<reference evidence="5" key="1">
    <citation type="journal article" date="2015" name="Proc. Natl. Acad. Sci. U.S.A.">
        <title>Networks of energetic and metabolic interactions define dynamics in microbial communities.</title>
        <authorList>
            <person name="Embree M."/>
            <person name="Liu J.K."/>
            <person name="Al-Bassam M.M."/>
            <person name="Zengler K."/>
        </authorList>
    </citation>
    <scope>NUCLEOTIDE SEQUENCE</scope>
</reference>
<keyword evidence="2" id="KW-0547">Nucleotide-binding</keyword>
<dbReference type="PANTHER" id="PTHR24220">
    <property type="entry name" value="IMPORT ATP-BINDING PROTEIN"/>
    <property type="match status" value="1"/>
</dbReference>
<dbReference type="InterPro" id="IPR017871">
    <property type="entry name" value="ABC_transporter-like_CS"/>
</dbReference>
<dbReference type="SMART" id="SM00382">
    <property type="entry name" value="AAA"/>
    <property type="match status" value="1"/>
</dbReference>
<comment type="caution">
    <text evidence="5">The sequence shown here is derived from an EMBL/GenBank/DDBJ whole genome shotgun (WGS) entry which is preliminary data.</text>
</comment>
<dbReference type="InterPro" id="IPR015854">
    <property type="entry name" value="ABC_transpr_LolD-like"/>
</dbReference>
<dbReference type="Pfam" id="PF00005">
    <property type="entry name" value="ABC_tran"/>
    <property type="match status" value="1"/>
</dbReference>
<evidence type="ECO:0000256" key="1">
    <source>
        <dbReference type="ARBA" id="ARBA00022448"/>
    </source>
</evidence>
<dbReference type="GO" id="GO:0022857">
    <property type="term" value="F:transmembrane transporter activity"/>
    <property type="evidence" value="ECO:0007669"/>
    <property type="project" value="TreeGrafter"/>
</dbReference>
<accession>A0A0W8FEL4</accession>
<evidence type="ECO:0000256" key="2">
    <source>
        <dbReference type="ARBA" id="ARBA00022741"/>
    </source>
</evidence>
<keyword evidence="3 5" id="KW-0067">ATP-binding</keyword>
<keyword evidence="1" id="KW-0813">Transport</keyword>
<evidence type="ECO:0000313" key="5">
    <source>
        <dbReference type="EMBL" id="KUG19333.1"/>
    </source>
</evidence>
<feature type="domain" description="ABC transporter" evidence="4">
    <location>
        <begin position="2"/>
        <end position="242"/>
    </location>
</feature>
<dbReference type="GO" id="GO:0098796">
    <property type="term" value="C:membrane protein complex"/>
    <property type="evidence" value="ECO:0007669"/>
    <property type="project" value="UniProtKB-ARBA"/>
</dbReference>
<sequence>MIEIKNLIKTFGRGQAEVKALDGVSLEIEKGEFVGIMGPSGSGKTTLLHLLGLLDDPSSGTIRIDGIDVCRLTDWERTMFRLYKLGYVFQDYALVPELTVKENICLPAMLRRDREEKEYTAATRDILHSIGLWERRDHLQSELSGGQQQRVAIARAIVNTPDILFADEPCANLDTENSRMVLELFRKINRERGQTIVMVSHEDWHTEYFDRVVRLKDGKLVNGAAQAAAEPKAAALKENAMGNPLNYSGMGIGIEADGS</sequence>
<dbReference type="PANTHER" id="PTHR24220:SF86">
    <property type="entry name" value="ABC TRANSPORTER ABCH.1"/>
    <property type="match status" value="1"/>
</dbReference>
<dbReference type="GO" id="GO:0005524">
    <property type="term" value="F:ATP binding"/>
    <property type="evidence" value="ECO:0007669"/>
    <property type="project" value="UniProtKB-KW"/>
</dbReference>
<dbReference type="CDD" id="cd03255">
    <property type="entry name" value="ABC_MJ0796_LolCDE_FtsE"/>
    <property type="match status" value="1"/>
</dbReference>